<dbReference type="Gene3D" id="1.10.640.10">
    <property type="entry name" value="Haem peroxidase domain superfamily, animal type"/>
    <property type="match status" value="1"/>
</dbReference>
<gene>
    <name evidence="4" type="ORF">HERILL_LOCUS14308</name>
</gene>
<dbReference type="CDD" id="cd09823">
    <property type="entry name" value="peroxinectin_like"/>
    <property type="match status" value="1"/>
</dbReference>
<evidence type="ECO:0000313" key="5">
    <source>
        <dbReference type="Proteomes" id="UP000594454"/>
    </source>
</evidence>
<dbReference type="Proteomes" id="UP000594454">
    <property type="component" value="Chromosome 6"/>
</dbReference>
<dbReference type="InterPro" id="IPR019791">
    <property type="entry name" value="Haem_peroxidase_animal"/>
</dbReference>
<accession>A0A7R8V2Y8</accession>
<evidence type="ECO:0000256" key="1">
    <source>
        <dbReference type="ARBA" id="ARBA00022559"/>
    </source>
</evidence>
<evidence type="ECO:0008006" key="6">
    <source>
        <dbReference type="Google" id="ProtNLM"/>
    </source>
</evidence>
<keyword evidence="2" id="KW-0479">Metal-binding</keyword>
<organism evidence="4 5">
    <name type="scientific">Hermetia illucens</name>
    <name type="common">Black soldier fly</name>
    <dbReference type="NCBI Taxonomy" id="343691"/>
    <lineage>
        <taxon>Eukaryota</taxon>
        <taxon>Metazoa</taxon>
        <taxon>Ecdysozoa</taxon>
        <taxon>Arthropoda</taxon>
        <taxon>Hexapoda</taxon>
        <taxon>Insecta</taxon>
        <taxon>Pterygota</taxon>
        <taxon>Neoptera</taxon>
        <taxon>Endopterygota</taxon>
        <taxon>Diptera</taxon>
        <taxon>Brachycera</taxon>
        <taxon>Stratiomyomorpha</taxon>
        <taxon>Stratiomyidae</taxon>
        <taxon>Hermetiinae</taxon>
        <taxon>Hermetia</taxon>
    </lineage>
</organism>
<sequence>MQPNNALLKNTLQSVSAQTGITSPANPFIQPIRNSSQSRQHQQEIRCPAPPLKCKKTPYRTFDGSCNNLQNPSLGVAISPYGRLLTPNYSDGIHAPPVSVTGEDLPLARLVSLVAFGEADIPDPQFTLGNMQWGQVVTHDMSMQAGGTQSKKHKTRCCTDGGKIIEKNIAHPTCFPILVPPNDPAHSQTGRECMNFVRTLTDRSQKCPGNEQKLAEEQLTVVTHFMDMSLVYGNSRQQNSPLRSFRGGRMITEERNGAEWLPRSNNATSDCDVQSTTEVCYRAGDVRVNQNPGLTIFQTILLREHNRLADALAALNPHYDDELLFQEARKINIAQYQHITYYEWLPLMLGAENMLKNRLIYPVQGGRYVNDYDPTVDPRVLNSHATAAFRFFHSQIEGRLDLISEVRGMSGALRLSDWLNRPGILEVADNFDSLTRGMATQPEELTDSNFDTEIKHFLFRRSMAFGTDLRALDIQRNRDHALATYNDFREFCGIRRASTWEDFLDLIPSKKVEALRSLYRSPEDVDLTVGGALEVLVEGALAGPTFLCILTEQFYRTRAGDRFFFEREDPLVGFTSAQLNEIRKASVARLMCDNGNNITSVQTQAFRTVSANNPVLPCTQIPQLDIRQWQDLSYGREFTVTAQSFLENVYKKK</sequence>
<dbReference type="InParanoid" id="A0A7R8V2Y8"/>
<keyword evidence="2" id="KW-0349">Heme</keyword>
<reference evidence="4 5" key="1">
    <citation type="submission" date="2020-11" db="EMBL/GenBank/DDBJ databases">
        <authorList>
            <person name="Wallbank WR R."/>
            <person name="Pardo Diaz C."/>
            <person name="Kozak K."/>
            <person name="Martin S."/>
            <person name="Jiggins C."/>
            <person name="Moest M."/>
            <person name="Warren A I."/>
            <person name="Generalovic N T."/>
            <person name="Byers J.R.P. K."/>
            <person name="Montejo-Kovacevich G."/>
            <person name="Yen C E."/>
        </authorList>
    </citation>
    <scope>NUCLEOTIDE SEQUENCE [LARGE SCALE GENOMIC DNA]</scope>
</reference>
<name>A0A7R8V2Y8_HERIL</name>
<proteinExistence type="predicted"/>
<dbReference type="FunCoup" id="A0A7R8V2Y8">
    <property type="interactions" value="1"/>
</dbReference>
<dbReference type="InterPro" id="IPR037120">
    <property type="entry name" value="Haem_peroxidase_sf_animal"/>
</dbReference>
<dbReference type="FunFam" id="1.10.640.10:FF:000009">
    <property type="entry name" value="Peroxidase, isoform B"/>
    <property type="match status" value="1"/>
</dbReference>
<dbReference type="OrthoDB" id="823504at2759"/>
<dbReference type="GO" id="GO:0004601">
    <property type="term" value="F:peroxidase activity"/>
    <property type="evidence" value="ECO:0007669"/>
    <property type="project" value="UniProtKB-KW"/>
</dbReference>
<feature type="region of interest" description="Disordered" evidence="3">
    <location>
        <begin position="23"/>
        <end position="43"/>
    </location>
</feature>
<dbReference type="AlphaFoldDB" id="A0A7R8V2Y8"/>
<dbReference type="PROSITE" id="PS50292">
    <property type="entry name" value="PEROXIDASE_3"/>
    <property type="match status" value="1"/>
</dbReference>
<keyword evidence="2" id="KW-0408">Iron</keyword>
<dbReference type="GO" id="GO:0006979">
    <property type="term" value="P:response to oxidative stress"/>
    <property type="evidence" value="ECO:0007669"/>
    <property type="project" value="InterPro"/>
</dbReference>
<dbReference type="PRINTS" id="PR00457">
    <property type="entry name" value="ANPEROXIDASE"/>
</dbReference>
<dbReference type="GO" id="GO:0020037">
    <property type="term" value="F:heme binding"/>
    <property type="evidence" value="ECO:0007669"/>
    <property type="project" value="InterPro"/>
</dbReference>
<keyword evidence="1" id="KW-0575">Peroxidase</keyword>
<dbReference type="InterPro" id="IPR010255">
    <property type="entry name" value="Haem_peroxidase_sf"/>
</dbReference>
<dbReference type="PANTHER" id="PTHR11475:SF86">
    <property type="entry name" value="PEROXIDASE"/>
    <property type="match status" value="1"/>
</dbReference>
<evidence type="ECO:0000313" key="4">
    <source>
        <dbReference type="EMBL" id="CAD7091910.1"/>
    </source>
</evidence>
<dbReference type="EMBL" id="LR899014">
    <property type="protein sequence ID" value="CAD7091910.1"/>
    <property type="molecule type" value="Genomic_DNA"/>
</dbReference>
<dbReference type="Pfam" id="PF03098">
    <property type="entry name" value="An_peroxidase"/>
    <property type="match status" value="1"/>
</dbReference>
<dbReference type="PANTHER" id="PTHR11475">
    <property type="entry name" value="OXIDASE/PEROXIDASE"/>
    <property type="match status" value="1"/>
</dbReference>
<dbReference type="GO" id="GO:0046872">
    <property type="term" value="F:metal ion binding"/>
    <property type="evidence" value="ECO:0007669"/>
    <property type="project" value="UniProtKB-KW"/>
</dbReference>
<evidence type="ECO:0000256" key="2">
    <source>
        <dbReference type="PIRSR" id="PIRSR619791-2"/>
    </source>
</evidence>
<evidence type="ECO:0000256" key="3">
    <source>
        <dbReference type="SAM" id="MobiDB-lite"/>
    </source>
</evidence>
<feature type="binding site" description="axial binding residue" evidence="2">
    <location>
        <position position="393"/>
    </location>
    <ligand>
        <name>heme b</name>
        <dbReference type="ChEBI" id="CHEBI:60344"/>
    </ligand>
    <ligandPart>
        <name>Fe</name>
        <dbReference type="ChEBI" id="CHEBI:18248"/>
    </ligandPart>
</feature>
<protein>
    <recommendedName>
        <fullName evidence="6">Peroxidase</fullName>
    </recommendedName>
</protein>
<dbReference type="SUPFAM" id="SSF48113">
    <property type="entry name" value="Heme-dependent peroxidases"/>
    <property type="match status" value="1"/>
</dbReference>
<keyword evidence="1" id="KW-0560">Oxidoreductase</keyword>
<keyword evidence="5" id="KW-1185">Reference proteome</keyword>